<gene>
    <name evidence="3" type="ordered locus">Namu_0364</name>
</gene>
<proteinExistence type="predicted"/>
<dbReference type="InParanoid" id="C8X622"/>
<dbReference type="HOGENOM" id="CLU_380279_0_0_11"/>
<dbReference type="RefSeq" id="WP_015745711.1">
    <property type="nucleotide sequence ID" value="NC_013235.1"/>
</dbReference>
<dbReference type="Gene3D" id="1.10.575.10">
    <property type="entry name" value="P1 Nuclease"/>
    <property type="match status" value="1"/>
</dbReference>
<dbReference type="AlphaFoldDB" id="C8X622"/>
<feature type="compositionally biased region" description="Basic and acidic residues" evidence="1">
    <location>
        <begin position="491"/>
        <end position="512"/>
    </location>
</feature>
<sequence>MRDILGVDRNYASLSTKDLLDARDQYHWHLVHRRNVIGTAVGLYHIRKDEDWPSRERSARAVAAAARAASTRMRRTSGGIGPEPRTFENSEVRDYSWPCVLVLVHTWIDADQFGTDDGQLPPEDMIPTTLYLPDGRTVPVCVIQVEPTVPDRDLLPAWTWPKSVIGGGFPLISHTQGTTNVASVGALVTDGHTVYALTSRHVAGPAGQPIGTILRGQAVDVGRSSERQLTRLPFTQVYPDFPAHRTYLTLDAALVEVNDLADWTSQTYGLPPVGALADLSERNIGMQLINAQVTAYGAASGRLTGRIAALFYRHRSMGGYDEITDFLIAPDPGQPSSQPGDSGTVWHLIEPSEQPDDPARRLRPIALQWGGQGVRPADPGPGYNFALAAGLTAILRLLDVELVVDYNTGPQPFWGKTGHYTLATVACAQVVTPTLRTLMAANQDRISFPAAGLSPGDIDQATKDAKQHGGFVPLADVADVIWKNLAGQVRGGRDTSPRTGPEHPTHYADIDEPRPADHLTLRALCMQDPANVAVGVWQAFYDALGEQASRDRGLLPFRVWQFYDAMLDALAQDDLVRYLAAAGLMAHYVGDACQPLHGSTLADGLPDGTGKGVHSAYESAMIDHHAADILAALLGRLQDLAAHPLPPVASGQQAAVATVALMDRTATAIPPVDLVNAYAATPGGQSKAVTGKLWDRFGPATVSVLADGARTLAMLWDSAWTQGQGDTRFTAAQLTAVDRSALQHLYESPGFVPSLDLDTIGPNLH</sequence>
<dbReference type="InterPro" id="IPR057904">
    <property type="entry name" value="Nal1_C"/>
</dbReference>
<feature type="region of interest" description="Disordered" evidence="1">
    <location>
        <begin position="489"/>
        <end position="512"/>
    </location>
</feature>
<dbReference type="SUPFAM" id="SSF50494">
    <property type="entry name" value="Trypsin-like serine proteases"/>
    <property type="match status" value="1"/>
</dbReference>
<dbReference type="GO" id="GO:0016788">
    <property type="term" value="F:hydrolase activity, acting on ester bonds"/>
    <property type="evidence" value="ECO:0007669"/>
    <property type="project" value="InterPro"/>
</dbReference>
<evidence type="ECO:0000256" key="1">
    <source>
        <dbReference type="SAM" id="MobiDB-lite"/>
    </source>
</evidence>
<feature type="domain" description="Nal1 C-terminal" evidence="2">
    <location>
        <begin position="244"/>
        <end position="375"/>
    </location>
</feature>
<dbReference type="Proteomes" id="UP000002218">
    <property type="component" value="Chromosome"/>
</dbReference>
<name>C8X622_NAKMY</name>
<dbReference type="Pfam" id="PF25819">
    <property type="entry name" value="Nal1_C"/>
    <property type="match status" value="1"/>
</dbReference>
<accession>C8X622</accession>
<organism evidence="3 4">
    <name type="scientific">Nakamurella multipartita (strain ATCC 700099 / DSM 44233 / CIP 104796 / JCM 9543 / NBRC 105858 / Y-104)</name>
    <name type="common">Microsphaera multipartita</name>
    <dbReference type="NCBI Taxonomy" id="479431"/>
    <lineage>
        <taxon>Bacteria</taxon>
        <taxon>Bacillati</taxon>
        <taxon>Actinomycetota</taxon>
        <taxon>Actinomycetes</taxon>
        <taxon>Nakamurellales</taxon>
        <taxon>Nakamurellaceae</taxon>
        <taxon>Nakamurella</taxon>
    </lineage>
</organism>
<dbReference type="InterPro" id="IPR009003">
    <property type="entry name" value="Peptidase_S1_PA"/>
</dbReference>
<keyword evidence="4" id="KW-1185">Reference proteome</keyword>
<protein>
    <recommendedName>
        <fullName evidence="2">Nal1 C-terminal domain-containing protein</fullName>
    </recommendedName>
</protein>
<dbReference type="KEGG" id="nml:Namu_0364"/>
<reference evidence="3 4" key="2">
    <citation type="journal article" date="2010" name="Stand. Genomic Sci.">
        <title>Complete genome sequence of Nakamurella multipartita type strain (Y-104).</title>
        <authorList>
            <person name="Tice H."/>
            <person name="Mayilraj S."/>
            <person name="Sims D."/>
            <person name="Lapidus A."/>
            <person name="Nolan M."/>
            <person name="Lucas S."/>
            <person name="Glavina Del Rio T."/>
            <person name="Copeland A."/>
            <person name="Cheng J.F."/>
            <person name="Meincke L."/>
            <person name="Bruce D."/>
            <person name="Goodwin L."/>
            <person name="Pitluck S."/>
            <person name="Ivanova N."/>
            <person name="Mavromatis K."/>
            <person name="Ovchinnikova G."/>
            <person name="Pati A."/>
            <person name="Chen A."/>
            <person name="Palaniappan K."/>
            <person name="Land M."/>
            <person name="Hauser L."/>
            <person name="Chang Y.J."/>
            <person name="Jeffries C.D."/>
            <person name="Detter J.C."/>
            <person name="Brettin T."/>
            <person name="Rohde M."/>
            <person name="Goker M."/>
            <person name="Bristow J."/>
            <person name="Eisen J.A."/>
            <person name="Markowitz V."/>
            <person name="Hugenholtz P."/>
            <person name="Kyrpides N.C."/>
            <person name="Klenk H.P."/>
            <person name="Chen F."/>
        </authorList>
    </citation>
    <scope>NUCLEOTIDE SEQUENCE [LARGE SCALE GENOMIC DNA]</scope>
    <source>
        <strain evidence="4">ATCC 700099 / DSM 44233 / CIP 104796 / JCM 9543 / NBRC 105858 / Y-104</strain>
    </source>
</reference>
<evidence type="ECO:0000313" key="4">
    <source>
        <dbReference type="Proteomes" id="UP000002218"/>
    </source>
</evidence>
<dbReference type="InterPro" id="IPR008947">
    <property type="entry name" value="PLipase_C/P1_nuclease_dom_sf"/>
</dbReference>
<reference evidence="4" key="1">
    <citation type="submission" date="2009-09" db="EMBL/GenBank/DDBJ databases">
        <title>The complete genome of Nakamurella multipartita DSM 44233.</title>
        <authorList>
            <consortium name="US DOE Joint Genome Institute (JGI-PGF)"/>
            <person name="Lucas S."/>
            <person name="Copeland A."/>
            <person name="Lapidus A."/>
            <person name="Glavina del Rio T."/>
            <person name="Dalin E."/>
            <person name="Tice H."/>
            <person name="Bruce D."/>
            <person name="Goodwin L."/>
            <person name="Pitluck S."/>
            <person name="Kyrpides N."/>
            <person name="Mavromatis K."/>
            <person name="Ivanova N."/>
            <person name="Ovchinnikova G."/>
            <person name="Sims D."/>
            <person name="Meincke L."/>
            <person name="Brettin T."/>
            <person name="Detter J.C."/>
            <person name="Han C."/>
            <person name="Larimer F."/>
            <person name="Land M."/>
            <person name="Hauser L."/>
            <person name="Markowitz V."/>
            <person name="Cheng J.-F."/>
            <person name="Hugenholtz P."/>
            <person name="Woyke T."/>
            <person name="Wu D."/>
            <person name="Klenk H.-P."/>
            <person name="Eisen J.A."/>
        </authorList>
    </citation>
    <scope>NUCLEOTIDE SEQUENCE [LARGE SCALE GENOMIC DNA]</scope>
    <source>
        <strain evidence="4">ATCC 700099 / DSM 44233 / CIP 104796 / JCM 9543 / NBRC 105858 / Y-104</strain>
    </source>
</reference>
<dbReference type="OrthoDB" id="267579at2"/>
<evidence type="ECO:0000313" key="3">
    <source>
        <dbReference type="EMBL" id="ACV76793.1"/>
    </source>
</evidence>
<dbReference type="EMBL" id="CP001737">
    <property type="protein sequence ID" value="ACV76793.1"/>
    <property type="molecule type" value="Genomic_DNA"/>
</dbReference>
<dbReference type="eggNOG" id="ENOG502Z7HU">
    <property type="taxonomic scope" value="Bacteria"/>
</dbReference>
<dbReference type="SUPFAM" id="SSF48537">
    <property type="entry name" value="Phospholipase C/P1 nuclease"/>
    <property type="match status" value="1"/>
</dbReference>
<evidence type="ECO:0000259" key="2">
    <source>
        <dbReference type="Pfam" id="PF25819"/>
    </source>
</evidence>